<evidence type="ECO:0000313" key="4">
    <source>
        <dbReference type="Proteomes" id="UP000660729"/>
    </source>
</evidence>
<protein>
    <submittedName>
        <fullName evidence="3">Esterase LipI</fullName>
    </submittedName>
</protein>
<dbReference type="GO" id="GO:0016787">
    <property type="term" value="F:hydrolase activity"/>
    <property type="evidence" value="ECO:0007669"/>
    <property type="project" value="UniProtKB-KW"/>
</dbReference>
<name>A0A8H6VR84_9PEZI</name>
<evidence type="ECO:0000313" key="3">
    <source>
        <dbReference type="EMBL" id="KAF7195965.1"/>
    </source>
</evidence>
<dbReference type="InterPro" id="IPR029058">
    <property type="entry name" value="AB_hydrolase_fold"/>
</dbReference>
<gene>
    <name evidence="3" type="ORF">HII31_02727</name>
</gene>
<proteinExistence type="predicted"/>
<dbReference type="OrthoDB" id="433474at2759"/>
<dbReference type="Pfam" id="PF07859">
    <property type="entry name" value="Abhydrolase_3"/>
    <property type="match status" value="1"/>
</dbReference>
<sequence length="364" mass="40987">MATGRPLPGRLGDLSMSLATDRRTHRGLLKGLIAYGMQHNSFLAAEIIPDMPMTDIVAFARQSENELEKMIDTMEFDIDHSWLRNLSVQEEEIVFTGSDRTSVRLITYRPKNEDCPAIVYFHGGGMVMLRTESRLHTSYAKCIAKLGFMCILVDFRNVLHSNEDDGSLHHFPAGLNDCVAAVQWIYNHRIDLKIDKIILHGDSGGANLALATALKLKTESIISGVFVIDPYISGAYSRPREWKLSHLPSLIECDGYDVSCSASSLYARLYDNRGKHEVDSLAWPYWATEAEMQDLPPHLILVAELDPLRDEGVEYCRRLERAGVRATGRVRMGMTHTGELLLRAYVKSEFLDLLGDLRSFVDKL</sequence>
<accession>A0A8H6VR84</accession>
<dbReference type="AlphaFoldDB" id="A0A8H6VR84"/>
<organism evidence="3 4">
    <name type="scientific">Pseudocercospora fuligena</name>
    <dbReference type="NCBI Taxonomy" id="685502"/>
    <lineage>
        <taxon>Eukaryota</taxon>
        <taxon>Fungi</taxon>
        <taxon>Dikarya</taxon>
        <taxon>Ascomycota</taxon>
        <taxon>Pezizomycotina</taxon>
        <taxon>Dothideomycetes</taxon>
        <taxon>Dothideomycetidae</taxon>
        <taxon>Mycosphaerellales</taxon>
        <taxon>Mycosphaerellaceae</taxon>
        <taxon>Pseudocercospora</taxon>
    </lineage>
</organism>
<dbReference type="EMBL" id="JABCIY010000033">
    <property type="protein sequence ID" value="KAF7195965.1"/>
    <property type="molecule type" value="Genomic_DNA"/>
</dbReference>
<comment type="caution">
    <text evidence="3">The sequence shown here is derived from an EMBL/GenBank/DDBJ whole genome shotgun (WGS) entry which is preliminary data.</text>
</comment>
<dbReference type="PANTHER" id="PTHR48081:SF8">
    <property type="entry name" value="ALPHA_BETA HYDROLASE FOLD-3 DOMAIN-CONTAINING PROTEIN-RELATED"/>
    <property type="match status" value="1"/>
</dbReference>
<dbReference type="Gene3D" id="3.40.50.1820">
    <property type="entry name" value="alpha/beta hydrolase"/>
    <property type="match status" value="1"/>
</dbReference>
<feature type="domain" description="Alpha/beta hydrolase fold-3" evidence="2">
    <location>
        <begin position="118"/>
        <end position="336"/>
    </location>
</feature>
<keyword evidence="1" id="KW-0378">Hydrolase</keyword>
<dbReference type="SUPFAM" id="SSF53474">
    <property type="entry name" value="alpha/beta-Hydrolases"/>
    <property type="match status" value="1"/>
</dbReference>
<keyword evidence="4" id="KW-1185">Reference proteome</keyword>
<dbReference type="InterPro" id="IPR013094">
    <property type="entry name" value="AB_hydrolase_3"/>
</dbReference>
<reference evidence="3" key="1">
    <citation type="submission" date="2020-04" db="EMBL/GenBank/DDBJ databases">
        <title>Draft genome resource of the tomato pathogen Pseudocercospora fuligena.</title>
        <authorList>
            <person name="Zaccaron A."/>
        </authorList>
    </citation>
    <scope>NUCLEOTIDE SEQUENCE</scope>
    <source>
        <strain evidence="3">PF001</strain>
    </source>
</reference>
<dbReference type="InterPro" id="IPR050300">
    <property type="entry name" value="GDXG_lipolytic_enzyme"/>
</dbReference>
<dbReference type="PANTHER" id="PTHR48081">
    <property type="entry name" value="AB HYDROLASE SUPERFAMILY PROTEIN C4A8.06C"/>
    <property type="match status" value="1"/>
</dbReference>
<evidence type="ECO:0000259" key="2">
    <source>
        <dbReference type="Pfam" id="PF07859"/>
    </source>
</evidence>
<evidence type="ECO:0000256" key="1">
    <source>
        <dbReference type="ARBA" id="ARBA00022801"/>
    </source>
</evidence>
<dbReference type="Proteomes" id="UP000660729">
    <property type="component" value="Unassembled WGS sequence"/>
</dbReference>